<dbReference type="InterPro" id="IPR014830">
    <property type="entry name" value="Glycolipid_transfer_prot_dom"/>
</dbReference>
<protein>
    <submittedName>
        <fullName evidence="3">GLTP domain-containing protein</fullName>
    </submittedName>
</protein>
<dbReference type="Gene3D" id="1.10.3520.10">
    <property type="entry name" value="Glycolipid transfer protein"/>
    <property type="match status" value="1"/>
</dbReference>
<dbReference type="WBParaSite" id="PTRK_0000966900.1">
    <property type="protein sequence ID" value="PTRK_0000966900.1"/>
    <property type="gene ID" value="PTRK_0000966900"/>
</dbReference>
<dbReference type="SUPFAM" id="SSF110004">
    <property type="entry name" value="Glycolipid transfer protein, GLTP"/>
    <property type="match status" value="1"/>
</dbReference>
<dbReference type="InterPro" id="IPR036497">
    <property type="entry name" value="GLTP_sf"/>
</dbReference>
<dbReference type="Proteomes" id="UP000038045">
    <property type="component" value="Unplaced"/>
</dbReference>
<dbReference type="GO" id="GO:0016020">
    <property type="term" value="C:membrane"/>
    <property type="evidence" value="ECO:0007669"/>
    <property type="project" value="TreeGrafter"/>
</dbReference>
<dbReference type="GO" id="GO:1902388">
    <property type="term" value="F:ceramide 1-phosphate transfer activity"/>
    <property type="evidence" value="ECO:0007669"/>
    <property type="project" value="TreeGrafter"/>
</dbReference>
<dbReference type="GO" id="GO:1902387">
    <property type="term" value="F:ceramide 1-phosphate binding"/>
    <property type="evidence" value="ECO:0007669"/>
    <property type="project" value="TreeGrafter"/>
</dbReference>
<sequence length="214" mass="24679">MAEEDKIFNLSTVTKNFTDSLMEDNEDVCLAAYINAYKELNKVFRLLGRIFSFVESDVVNKLEILSTCLKNKPDSYVTVKTMLEYECFNQEKPLDQGSRTLLRLHRALNFIILFVNGLIESHYEGTPMSTIVKDVYDKTLAEYHGFFIRKSVGLAVYTLPTTDEILRGFFGIPEGEKIPTKKIHNEAQDFHGASHMVYYRVQQAYLRENLLDLP</sequence>
<proteinExistence type="predicted"/>
<dbReference type="GO" id="GO:0005829">
    <property type="term" value="C:cytosol"/>
    <property type="evidence" value="ECO:0007669"/>
    <property type="project" value="TreeGrafter"/>
</dbReference>
<feature type="domain" description="Glycolipid transfer protein" evidence="1">
    <location>
        <begin position="30"/>
        <end position="166"/>
    </location>
</feature>
<accession>A0A0N4ZMA0</accession>
<evidence type="ECO:0000313" key="3">
    <source>
        <dbReference type="WBParaSite" id="PTRK_0000966900.1"/>
    </source>
</evidence>
<name>A0A0N4ZMA0_PARTI</name>
<reference evidence="3" key="1">
    <citation type="submission" date="2017-02" db="UniProtKB">
        <authorList>
            <consortium name="WormBaseParasite"/>
        </authorList>
    </citation>
    <scope>IDENTIFICATION</scope>
</reference>
<dbReference type="STRING" id="131310.A0A0N4ZMA0"/>
<keyword evidence="2" id="KW-1185">Reference proteome</keyword>
<evidence type="ECO:0000313" key="2">
    <source>
        <dbReference type="Proteomes" id="UP000038045"/>
    </source>
</evidence>
<dbReference type="Pfam" id="PF08718">
    <property type="entry name" value="GLTP"/>
    <property type="match status" value="1"/>
</dbReference>
<dbReference type="AlphaFoldDB" id="A0A0N4ZMA0"/>
<dbReference type="PANTHER" id="PTHR10219">
    <property type="entry name" value="GLYCOLIPID TRANSFER PROTEIN-RELATED"/>
    <property type="match status" value="1"/>
</dbReference>
<evidence type="ECO:0000259" key="1">
    <source>
        <dbReference type="Pfam" id="PF08718"/>
    </source>
</evidence>
<dbReference type="PANTHER" id="PTHR10219:SF43">
    <property type="entry name" value="GLYCOLIPID TRANSFER PROTEIN DOMAIN-CONTAINING PROTEIN"/>
    <property type="match status" value="1"/>
</dbReference>
<organism evidence="2 3">
    <name type="scientific">Parastrongyloides trichosuri</name>
    <name type="common">Possum-specific nematode worm</name>
    <dbReference type="NCBI Taxonomy" id="131310"/>
    <lineage>
        <taxon>Eukaryota</taxon>
        <taxon>Metazoa</taxon>
        <taxon>Ecdysozoa</taxon>
        <taxon>Nematoda</taxon>
        <taxon>Chromadorea</taxon>
        <taxon>Rhabditida</taxon>
        <taxon>Tylenchina</taxon>
        <taxon>Panagrolaimomorpha</taxon>
        <taxon>Strongyloidoidea</taxon>
        <taxon>Strongyloididae</taxon>
        <taxon>Parastrongyloides</taxon>
    </lineage>
</organism>